<dbReference type="InterPro" id="IPR053361">
    <property type="entry name" value="Vulval_dev_neg_regulator"/>
</dbReference>
<comment type="function">
    <text evidence="1">Non-essential cell division protein.</text>
</comment>
<protein>
    <recommendedName>
        <fullName evidence="1">Cell division protein DamX</fullName>
    </recommendedName>
</protein>
<keyword evidence="1" id="KW-0131">Cell cycle</keyword>
<feature type="domain" description="SPOR" evidence="3">
    <location>
        <begin position="352"/>
        <end position="429"/>
    </location>
</feature>
<keyword evidence="1" id="KW-0997">Cell inner membrane</keyword>
<keyword evidence="5" id="KW-1185">Reference proteome</keyword>
<dbReference type="SUPFAM" id="SSF110997">
    <property type="entry name" value="Sporulation related repeat"/>
    <property type="match status" value="1"/>
</dbReference>
<dbReference type="HAMAP" id="MF_02021">
    <property type="entry name" value="DamX"/>
    <property type="match status" value="1"/>
</dbReference>
<feature type="compositionally biased region" description="Basic and acidic residues" evidence="2">
    <location>
        <begin position="7"/>
        <end position="30"/>
    </location>
</feature>
<dbReference type="InterPro" id="IPR036680">
    <property type="entry name" value="SPOR-like_sf"/>
</dbReference>
<feature type="compositionally biased region" description="Low complexity" evidence="2">
    <location>
        <begin position="287"/>
        <end position="339"/>
    </location>
</feature>
<evidence type="ECO:0000256" key="2">
    <source>
        <dbReference type="SAM" id="MobiDB-lite"/>
    </source>
</evidence>
<feature type="transmembrane region" description="Helical" evidence="1">
    <location>
        <begin position="98"/>
        <end position="119"/>
    </location>
</feature>
<evidence type="ECO:0000313" key="5">
    <source>
        <dbReference type="Proteomes" id="UP001174867"/>
    </source>
</evidence>
<evidence type="ECO:0000259" key="3">
    <source>
        <dbReference type="PROSITE" id="PS51724"/>
    </source>
</evidence>
<dbReference type="PROSITE" id="PS51724">
    <property type="entry name" value="SPOR"/>
    <property type="match status" value="1"/>
</dbReference>
<dbReference type="PANTHER" id="PTHR48233">
    <property type="entry name" value="MUCIN 4B, ISOFORM B-RELATED"/>
    <property type="match status" value="1"/>
</dbReference>
<dbReference type="InterPro" id="IPR032899">
    <property type="entry name" value="DamX"/>
</dbReference>
<feature type="compositionally biased region" description="Polar residues" evidence="2">
    <location>
        <begin position="159"/>
        <end position="183"/>
    </location>
</feature>
<feature type="compositionally biased region" description="Low complexity" evidence="2">
    <location>
        <begin position="123"/>
        <end position="135"/>
    </location>
</feature>
<feature type="compositionally biased region" description="Basic and acidic residues" evidence="2">
    <location>
        <begin position="252"/>
        <end position="264"/>
    </location>
</feature>
<comment type="similarity">
    <text evidence="1">Belongs to the DamX family.</text>
</comment>
<dbReference type="Proteomes" id="UP001174867">
    <property type="component" value="Unassembled WGS sequence"/>
</dbReference>
<keyword evidence="1" id="KW-1133">Transmembrane helix</keyword>
<comment type="subcellular location">
    <subcellularLocation>
        <location evidence="1">Cell inner membrane</location>
        <topology evidence="1">Single-pass membrane protein</topology>
    </subcellularLocation>
    <text evidence="1">Localizes at the septal ring.</text>
</comment>
<feature type="region of interest" description="Disordered" evidence="2">
    <location>
        <begin position="120"/>
        <end position="194"/>
    </location>
</feature>
<dbReference type="RefSeq" id="WP_301700480.1">
    <property type="nucleotide sequence ID" value="NZ_JAUJYW010000006.1"/>
</dbReference>
<keyword evidence="1" id="KW-0812">Transmembrane</keyword>
<dbReference type="GO" id="GO:0051301">
    <property type="term" value="P:cell division"/>
    <property type="evidence" value="ECO:0007669"/>
    <property type="project" value="UniProtKB-KW"/>
</dbReference>
<proteinExistence type="inferred from homology"/>
<dbReference type="EMBL" id="JAUJYW010000006">
    <property type="protein sequence ID" value="MDN8601030.1"/>
    <property type="molecule type" value="Genomic_DNA"/>
</dbReference>
<feature type="region of interest" description="Disordered" evidence="2">
    <location>
        <begin position="223"/>
        <end position="355"/>
    </location>
</feature>
<reference evidence="4 5" key="1">
    <citation type="submission" date="2023-07" db="EMBL/GenBank/DDBJ databases">
        <title>Citrobacter selenititolerans sp. nov., isolated from seleniferous soil.</title>
        <authorList>
            <person name="Zhang S."/>
            <person name="Li K."/>
            <person name="Peng J."/>
            <person name="Wang H."/>
            <person name="Sun J."/>
            <person name="Guo Y."/>
        </authorList>
    </citation>
    <scope>NUCLEOTIDE SEQUENCE [LARGE SCALE GENOMIC DNA]</scope>
    <source>
        <strain evidence="4 5">S2-9</strain>
    </source>
</reference>
<organism evidence="4 5">
    <name type="scientific">Citrobacter enshiensis</name>
    <dbReference type="NCBI Taxonomy" id="2971264"/>
    <lineage>
        <taxon>Bacteria</taxon>
        <taxon>Pseudomonadati</taxon>
        <taxon>Pseudomonadota</taxon>
        <taxon>Gammaproteobacteria</taxon>
        <taxon>Enterobacterales</taxon>
        <taxon>Enterobacteriaceae</taxon>
        <taxon>Citrobacter</taxon>
    </lineage>
</organism>
<accession>A0ABT8PXD7</accession>
<comment type="domain">
    <text evidence="1">The SPOR domain binds septal peptidoglycans and is required to target DamX to the septal ring.</text>
</comment>
<sequence>MDEFKPEDELKPDPSDRRTGRSRQSSERGEPQINFDDVDLDADDHRPTRARKDRNEQQDVEPEEDYESEDDAVDDEERVERRPRKRKKAVSKPASRQYMMMGVGVLVLLLLIIGIGSALKAPSTSSSSEQTASGEKSIDLSGNTADQANATQPAPGATSAEQTAGNAPQQEVSLPPISSTPTDGQAPATAEGQQRVEVQGDLNNALSQPQNQSQVNNVVVNSTLPTEPATVAPIRNGNAPRQETTEPAARTTPERKQAVIEPKKPQTTVKATATEPKPVAQAKRTEPTAPATTTKAPAATSAPAATVAPKATASTTSAPAQTTAPAQTAPTAAATTSAAGGKSAGNVGSLKSAPGSHYTLQLSSSSNYDNLNSWAKKENLKNFVVYQTTRNGQPWYVLVTGVYASKDDAKRAVSTLPADVQAKNPWAKPLHQVQADLK</sequence>
<dbReference type="Gene3D" id="3.30.70.1070">
    <property type="entry name" value="Sporulation related repeat"/>
    <property type="match status" value="1"/>
</dbReference>
<dbReference type="InterPro" id="IPR007730">
    <property type="entry name" value="SPOR-like_dom"/>
</dbReference>
<feature type="region of interest" description="Disordered" evidence="2">
    <location>
        <begin position="1"/>
        <end position="94"/>
    </location>
</feature>
<comment type="caution">
    <text evidence="4">The sequence shown here is derived from an EMBL/GenBank/DDBJ whole genome shotgun (WGS) entry which is preliminary data.</text>
</comment>
<feature type="compositionally biased region" description="Basic residues" evidence="2">
    <location>
        <begin position="81"/>
        <end position="90"/>
    </location>
</feature>
<keyword evidence="1 4" id="KW-0132">Cell division</keyword>
<dbReference type="Pfam" id="PF05036">
    <property type="entry name" value="SPOR"/>
    <property type="match status" value="1"/>
</dbReference>
<evidence type="ECO:0000256" key="1">
    <source>
        <dbReference type="HAMAP-Rule" id="MF_02021"/>
    </source>
</evidence>
<gene>
    <name evidence="1 4" type="primary">damX</name>
    <name evidence="4" type="ORF">Q0A17_16685</name>
</gene>
<dbReference type="PANTHER" id="PTHR48233:SF5">
    <property type="entry name" value="BRINKER"/>
    <property type="match status" value="1"/>
</dbReference>
<feature type="compositionally biased region" description="Polar residues" evidence="2">
    <location>
        <begin position="140"/>
        <end position="152"/>
    </location>
</feature>
<name>A0ABT8PXD7_9ENTR</name>
<keyword evidence="1" id="KW-1003">Cell membrane</keyword>
<feature type="compositionally biased region" description="Acidic residues" evidence="2">
    <location>
        <begin position="58"/>
        <end position="77"/>
    </location>
</feature>
<evidence type="ECO:0000313" key="4">
    <source>
        <dbReference type="EMBL" id="MDN8601030.1"/>
    </source>
</evidence>
<dbReference type="NCBIfam" id="NF008153">
    <property type="entry name" value="PRK10905.1"/>
    <property type="match status" value="1"/>
</dbReference>
<keyword evidence="1" id="KW-0472">Membrane</keyword>